<proteinExistence type="inferred from homology"/>
<evidence type="ECO:0000256" key="2">
    <source>
        <dbReference type="ARBA" id="ARBA00022670"/>
    </source>
</evidence>
<evidence type="ECO:0000256" key="1">
    <source>
        <dbReference type="ARBA" id="ARBA00007447"/>
    </source>
</evidence>
<organism evidence="5 6">
    <name type="scientific">Stylosanthes scabra</name>
    <dbReference type="NCBI Taxonomy" id="79078"/>
    <lineage>
        <taxon>Eukaryota</taxon>
        <taxon>Viridiplantae</taxon>
        <taxon>Streptophyta</taxon>
        <taxon>Embryophyta</taxon>
        <taxon>Tracheophyta</taxon>
        <taxon>Spermatophyta</taxon>
        <taxon>Magnoliopsida</taxon>
        <taxon>eudicotyledons</taxon>
        <taxon>Gunneridae</taxon>
        <taxon>Pentapetalae</taxon>
        <taxon>rosids</taxon>
        <taxon>fabids</taxon>
        <taxon>Fabales</taxon>
        <taxon>Fabaceae</taxon>
        <taxon>Papilionoideae</taxon>
        <taxon>50 kb inversion clade</taxon>
        <taxon>dalbergioids sensu lato</taxon>
        <taxon>Dalbergieae</taxon>
        <taxon>Pterocarpus clade</taxon>
        <taxon>Stylosanthes</taxon>
    </lineage>
</organism>
<dbReference type="InterPro" id="IPR032861">
    <property type="entry name" value="TAXi_N"/>
</dbReference>
<dbReference type="Pfam" id="PF14543">
    <property type="entry name" value="TAXi_N"/>
    <property type="match status" value="1"/>
</dbReference>
<evidence type="ECO:0000256" key="3">
    <source>
        <dbReference type="ARBA" id="ARBA00022801"/>
    </source>
</evidence>
<dbReference type="InterPro" id="IPR051708">
    <property type="entry name" value="Plant_Aspart_Prot_A1"/>
</dbReference>
<dbReference type="EMBL" id="JASCZI010241745">
    <property type="protein sequence ID" value="MED6206253.1"/>
    <property type="molecule type" value="Genomic_DNA"/>
</dbReference>
<dbReference type="PANTHER" id="PTHR47967:SF128">
    <property type="entry name" value="ASPARTIC PROTEINASE CDR1-LIKE"/>
    <property type="match status" value="1"/>
</dbReference>
<evidence type="ECO:0000313" key="5">
    <source>
        <dbReference type="EMBL" id="MED6206253.1"/>
    </source>
</evidence>
<evidence type="ECO:0000313" key="6">
    <source>
        <dbReference type="Proteomes" id="UP001341840"/>
    </source>
</evidence>
<dbReference type="InterPro" id="IPR021109">
    <property type="entry name" value="Peptidase_aspartic_dom_sf"/>
</dbReference>
<comment type="caution">
    <text evidence="5">The sequence shown here is derived from an EMBL/GenBank/DDBJ whole genome shotgun (WGS) entry which is preliminary data.</text>
</comment>
<reference evidence="5 6" key="1">
    <citation type="journal article" date="2023" name="Plants (Basel)">
        <title>Bridging the Gap: Combining Genomics and Transcriptomics Approaches to Understand Stylosanthes scabra, an Orphan Legume from the Brazilian Caatinga.</title>
        <authorList>
            <person name="Ferreira-Neto J.R.C."/>
            <person name="da Silva M.D."/>
            <person name="Binneck E."/>
            <person name="de Melo N.F."/>
            <person name="da Silva R.H."/>
            <person name="de Melo A.L.T.M."/>
            <person name="Pandolfi V."/>
            <person name="Bustamante F.O."/>
            <person name="Brasileiro-Vidal A.C."/>
            <person name="Benko-Iseppon A.M."/>
        </authorList>
    </citation>
    <scope>NUCLEOTIDE SEQUENCE [LARGE SCALE GENOMIC DNA]</scope>
    <source>
        <tissue evidence="5">Leaves</tissue>
    </source>
</reference>
<gene>
    <name evidence="5" type="ORF">PIB30_024840</name>
</gene>
<protein>
    <recommendedName>
        <fullName evidence="4">Peptidase A1 domain-containing protein</fullName>
    </recommendedName>
</protein>
<sequence length="121" mass="13258">MKQQPQQQVVLSIGTPPVEAFVIADTGSDLIWTQCLPCRNCYNQTLPIFDPARSCTFKSISCNSNNACTYKYEYGDNSTTIGNLATESFRIGSLVVPNIAFGCSHESFGLFYKTDNGIIGL</sequence>
<dbReference type="Gene3D" id="2.40.70.10">
    <property type="entry name" value="Acid Proteases"/>
    <property type="match status" value="1"/>
</dbReference>
<keyword evidence="2" id="KW-0645">Protease</keyword>
<feature type="non-terminal residue" evidence="5">
    <location>
        <position position="121"/>
    </location>
</feature>
<dbReference type="InterPro" id="IPR033121">
    <property type="entry name" value="PEPTIDASE_A1"/>
</dbReference>
<feature type="domain" description="Peptidase A1" evidence="4">
    <location>
        <begin position="7"/>
        <end position="121"/>
    </location>
</feature>
<dbReference type="SUPFAM" id="SSF50630">
    <property type="entry name" value="Acid proteases"/>
    <property type="match status" value="1"/>
</dbReference>
<dbReference type="PANTHER" id="PTHR47967">
    <property type="entry name" value="OS07G0603500 PROTEIN-RELATED"/>
    <property type="match status" value="1"/>
</dbReference>
<comment type="similarity">
    <text evidence="1">Belongs to the peptidase A1 family.</text>
</comment>
<accession>A0ABU6YBU5</accession>
<evidence type="ECO:0000259" key="4">
    <source>
        <dbReference type="PROSITE" id="PS51767"/>
    </source>
</evidence>
<dbReference type="Proteomes" id="UP001341840">
    <property type="component" value="Unassembled WGS sequence"/>
</dbReference>
<keyword evidence="6" id="KW-1185">Reference proteome</keyword>
<dbReference type="PROSITE" id="PS51767">
    <property type="entry name" value="PEPTIDASE_A1"/>
    <property type="match status" value="1"/>
</dbReference>
<keyword evidence="3" id="KW-0378">Hydrolase</keyword>
<name>A0ABU6YBU5_9FABA</name>